<dbReference type="GO" id="GO:0003729">
    <property type="term" value="F:mRNA binding"/>
    <property type="evidence" value="ECO:0007669"/>
    <property type="project" value="UniProtKB-ARBA"/>
</dbReference>
<organism evidence="2 3">
    <name type="scientific">Bombilactobacillus mellifer</name>
    <dbReference type="NCBI Taxonomy" id="1218492"/>
    <lineage>
        <taxon>Bacteria</taxon>
        <taxon>Bacillati</taxon>
        <taxon>Bacillota</taxon>
        <taxon>Bacilli</taxon>
        <taxon>Lactobacillales</taxon>
        <taxon>Lactobacillaceae</taxon>
        <taxon>Bombilactobacillus</taxon>
    </lineage>
</organism>
<dbReference type="RefSeq" id="WP_046315841.1">
    <property type="nucleotide sequence ID" value="NZ_JAMBJK010000003.1"/>
</dbReference>
<dbReference type="PANTHER" id="PTHR10724">
    <property type="entry name" value="30S RIBOSOMAL PROTEIN S1"/>
    <property type="match status" value="1"/>
</dbReference>
<feature type="domain" description="S1 motif" evidence="1">
    <location>
        <begin position="6"/>
        <end position="76"/>
    </location>
</feature>
<dbReference type="HOGENOM" id="CLU_128762_1_0_9"/>
<dbReference type="GO" id="GO:0006412">
    <property type="term" value="P:translation"/>
    <property type="evidence" value="ECO:0007669"/>
    <property type="project" value="TreeGrafter"/>
</dbReference>
<dbReference type="STRING" id="1218492.JG30_04490"/>
<name>A0A0F4LWH8_9LACO</name>
<accession>A0A0F4LWH8</accession>
<dbReference type="InterPro" id="IPR003029">
    <property type="entry name" value="S1_domain"/>
</dbReference>
<comment type="caution">
    <text evidence="2">The sequence shown here is derived from an EMBL/GenBank/DDBJ whole genome shotgun (WGS) entry which is preliminary data.</text>
</comment>
<evidence type="ECO:0000313" key="3">
    <source>
        <dbReference type="Proteomes" id="UP000033558"/>
    </source>
</evidence>
<dbReference type="Pfam" id="PF00575">
    <property type="entry name" value="S1"/>
    <property type="match status" value="1"/>
</dbReference>
<dbReference type="Gene3D" id="2.40.50.140">
    <property type="entry name" value="Nucleic acid-binding proteins"/>
    <property type="match status" value="1"/>
</dbReference>
<evidence type="ECO:0000313" key="2">
    <source>
        <dbReference type="EMBL" id="KJY62659.1"/>
    </source>
</evidence>
<dbReference type="NCBIfam" id="NF040579">
    <property type="entry name" value="S1_dom_CvfD"/>
    <property type="match status" value="1"/>
</dbReference>
<dbReference type="OrthoDB" id="9810507at2"/>
<dbReference type="GO" id="GO:0003735">
    <property type="term" value="F:structural constituent of ribosome"/>
    <property type="evidence" value="ECO:0007669"/>
    <property type="project" value="TreeGrafter"/>
</dbReference>
<dbReference type="InterPro" id="IPR012340">
    <property type="entry name" value="NA-bd_OB-fold"/>
</dbReference>
<dbReference type="Proteomes" id="UP000033558">
    <property type="component" value="Unassembled WGS sequence"/>
</dbReference>
<dbReference type="PROSITE" id="PS50126">
    <property type="entry name" value="S1"/>
    <property type="match status" value="1"/>
</dbReference>
<dbReference type="SUPFAM" id="SSF50249">
    <property type="entry name" value="Nucleic acid-binding proteins"/>
    <property type="match status" value="1"/>
</dbReference>
<dbReference type="AlphaFoldDB" id="A0A0F4LWH8"/>
<dbReference type="FunFam" id="2.40.50.140:FF:000051">
    <property type="entry name" value="RNA-binding transcriptional accessory protein"/>
    <property type="match status" value="1"/>
</dbReference>
<evidence type="ECO:0000259" key="1">
    <source>
        <dbReference type="PROSITE" id="PS50126"/>
    </source>
</evidence>
<gene>
    <name evidence="2" type="ORF">JG30_04490</name>
</gene>
<dbReference type="PATRIC" id="fig|1218492.5.peg.572"/>
<dbReference type="SMART" id="SM00316">
    <property type="entry name" value="S1"/>
    <property type="match status" value="1"/>
</dbReference>
<sequence>MDFYIGQIVTGKISGIRPYGAFVKFDHTNQQGLIHISECQHGYVSDINQVLSIGQPVKVKVLNIDEYTQKISLSLRALEPLNIDPTIVRKKHYWTNYHQQIGFQTIAKIKPQWLQEIESDMK</sequence>
<dbReference type="EMBL" id="JXJQ01000005">
    <property type="protein sequence ID" value="KJY62659.1"/>
    <property type="molecule type" value="Genomic_DNA"/>
</dbReference>
<dbReference type="GO" id="GO:0005737">
    <property type="term" value="C:cytoplasm"/>
    <property type="evidence" value="ECO:0007669"/>
    <property type="project" value="UniProtKB-ARBA"/>
</dbReference>
<keyword evidence="3" id="KW-1185">Reference proteome</keyword>
<reference evidence="2 3" key="1">
    <citation type="submission" date="2015-01" db="EMBL/GenBank/DDBJ databases">
        <title>Comparative genomics of the lactic acid bacteria isolated from the honey bee gut.</title>
        <authorList>
            <person name="Ellegaard K.M."/>
            <person name="Tamarit D."/>
            <person name="Javelind E."/>
            <person name="Olofsson T."/>
            <person name="Andersson S.G."/>
            <person name="Vasquez A."/>
        </authorList>
    </citation>
    <scope>NUCLEOTIDE SEQUENCE [LARGE SCALE GENOMIC DNA]</scope>
    <source>
        <strain evidence="2 3">Bin4</strain>
    </source>
</reference>
<dbReference type="InterPro" id="IPR050437">
    <property type="entry name" value="Ribos_protein_bS1-like"/>
</dbReference>
<proteinExistence type="predicted"/>
<protein>
    <submittedName>
        <fullName evidence="2">General stress protein</fullName>
    </submittedName>
</protein>